<dbReference type="AlphaFoldDB" id="A0A8T3AKW6"/>
<dbReference type="Pfam" id="PF00078">
    <property type="entry name" value="RVT_1"/>
    <property type="match status" value="1"/>
</dbReference>
<name>A0A8T3AKW6_DENNO</name>
<dbReference type="InterPro" id="IPR043502">
    <property type="entry name" value="DNA/RNA_pol_sf"/>
</dbReference>
<dbReference type="Proteomes" id="UP000829196">
    <property type="component" value="Unassembled WGS sequence"/>
</dbReference>
<dbReference type="InterPro" id="IPR000477">
    <property type="entry name" value="RT_dom"/>
</dbReference>
<feature type="signal peptide" evidence="1">
    <location>
        <begin position="1"/>
        <end position="22"/>
    </location>
</feature>
<dbReference type="PANTHER" id="PTHR31635">
    <property type="entry name" value="REVERSE TRANSCRIPTASE DOMAIN-CONTAINING PROTEIN-RELATED"/>
    <property type="match status" value="1"/>
</dbReference>
<dbReference type="SMR" id="A0A8T3AKW6"/>
<dbReference type="PROSITE" id="PS50878">
    <property type="entry name" value="RT_POL"/>
    <property type="match status" value="1"/>
</dbReference>
<dbReference type="OrthoDB" id="694708at2759"/>
<evidence type="ECO:0000313" key="3">
    <source>
        <dbReference type="EMBL" id="KAI0497186.1"/>
    </source>
</evidence>
<keyword evidence="1" id="KW-0732">Signal</keyword>
<reference evidence="3" key="1">
    <citation type="journal article" date="2022" name="Front. Genet.">
        <title>Chromosome-Scale Assembly of the Dendrobium nobile Genome Provides Insights Into the Molecular Mechanism of the Biosynthesis of the Medicinal Active Ingredient of Dendrobium.</title>
        <authorList>
            <person name="Xu Q."/>
            <person name="Niu S.-C."/>
            <person name="Li K.-L."/>
            <person name="Zheng P.-J."/>
            <person name="Zhang X.-J."/>
            <person name="Jia Y."/>
            <person name="Liu Y."/>
            <person name="Niu Y.-X."/>
            <person name="Yu L.-H."/>
            <person name="Chen D.-F."/>
            <person name="Zhang G.-Q."/>
        </authorList>
    </citation>
    <scope>NUCLEOTIDE SEQUENCE</scope>
    <source>
        <tissue evidence="3">Leaf</tissue>
    </source>
</reference>
<dbReference type="SUPFAM" id="SSF56672">
    <property type="entry name" value="DNA/RNA polymerases"/>
    <property type="match status" value="1"/>
</dbReference>
<feature type="chain" id="PRO_5035817643" description="Reverse transcriptase domain-containing protein" evidence="1">
    <location>
        <begin position="23"/>
        <end position="192"/>
    </location>
</feature>
<evidence type="ECO:0000313" key="4">
    <source>
        <dbReference type="Proteomes" id="UP000829196"/>
    </source>
</evidence>
<sequence>MNRLMLILLNIISPYQMGFVKGHAITDNILLAQEYCHDLDVKVRGGNMIMKLDIAKAYDNINWNFIYSMLHLFGFDEHFISLTKRCIESPYFCIIVNGKSHGFFKASHGLCQGDPISPGLFIIAADFLSRGLSDLFINYPSLYFKMSGSINISHLCFAVDFIMFSNASRNKINKILSFFKSFEEVSGLVFNK</sequence>
<dbReference type="EMBL" id="JAGYWB010000015">
    <property type="protein sequence ID" value="KAI0497186.1"/>
    <property type="molecule type" value="Genomic_DNA"/>
</dbReference>
<protein>
    <recommendedName>
        <fullName evidence="2">Reverse transcriptase domain-containing protein</fullName>
    </recommendedName>
</protein>
<gene>
    <name evidence="3" type="ORF">KFK09_020408</name>
</gene>
<evidence type="ECO:0000256" key="1">
    <source>
        <dbReference type="SAM" id="SignalP"/>
    </source>
</evidence>
<organism evidence="3 4">
    <name type="scientific">Dendrobium nobile</name>
    <name type="common">Orchid</name>
    <dbReference type="NCBI Taxonomy" id="94219"/>
    <lineage>
        <taxon>Eukaryota</taxon>
        <taxon>Viridiplantae</taxon>
        <taxon>Streptophyta</taxon>
        <taxon>Embryophyta</taxon>
        <taxon>Tracheophyta</taxon>
        <taxon>Spermatophyta</taxon>
        <taxon>Magnoliopsida</taxon>
        <taxon>Liliopsida</taxon>
        <taxon>Asparagales</taxon>
        <taxon>Orchidaceae</taxon>
        <taxon>Epidendroideae</taxon>
        <taxon>Malaxideae</taxon>
        <taxon>Dendrobiinae</taxon>
        <taxon>Dendrobium</taxon>
    </lineage>
</organism>
<feature type="domain" description="Reverse transcriptase" evidence="2">
    <location>
        <begin position="1"/>
        <end position="192"/>
    </location>
</feature>
<dbReference type="PANTHER" id="PTHR31635:SF196">
    <property type="entry name" value="REVERSE TRANSCRIPTASE DOMAIN-CONTAINING PROTEIN-RELATED"/>
    <property type="match status" value="1"/>
</dbReference>
<accession>A0A8T3AKW6</accession>
<keyword evidence="4" id="KW-1185">Reference proteome</keyword>
<comment type="caution">
    <text evidence="3">The sequence shown here is derived from an EMBL/GenBank/DDBJ whole genome shotgun (WGS) entry which is preliminary data.</text>
</comment>
<proteinExistence type="predicted"/>
<evidence type="ECO:0000259" key="2">
    <source>
        <dbReference type="PROSITE" id="PS50878"/>
    </source>
</evidence>